<dbReference type="NCBIfam" id="NF011766">
    <property type="entry name" value="PRK15220.1"/>
    <property type="match status" value="1"/>
</dbReference>
<dbReference type="PANTHER" id="PTHR33420">
    <property type="entry name" value="FIMBRIAL SUBUNIT ELFA-RELATED"/>
    <property type="match status" value="1"/>
</dbReference>
<accession>A0A2X4T717</accession>
<dbReference type="AlphaFoldDB" id="A0A2X4T717"/>
<dbReference type="InterPro" id="IPR050263">
    <property type="entry name" value="Bact_Fimbrial_Adh_Pro"/>
</dbReference>
<dbReference type="PANTHER" id="PTHR33420:SF32">
    <property type="entry name" value="FIMBRIAL-LIKE PROTEIN"/>
    <property type="match status" value="1"/>
</dbReference>
<keyword evidence="1" id="KW-0732">Signal</keyword>
<dbReference type="EMBL" id="LS483466">
    <property type="protein sequence ID" value="SQI22913.1"/>
    <property type="molecule type" value="Genomic_DNA"/>
</dbReference>
<feature type="domain" description="Fimbrial-type adhesion" evidence="2">
    <location>
        <begin position="32"/>
        <end position="174"/>
    </location>
</feature>
<dbReference type="Proteomes" id="UP000248731">
    <property type="component" value="Chromosome 1"/>
</dbReference>
<dbReference type="Pfam" id="PF00419">
    <property type="entry name" value="Fimbrial"/>
    <property type="match status" value="1"/>
</dbReference>
<name>A0A2X4T717_SALER</name>
<dbReference type="InterPro" id="IPR008966">
    <property type="entry name" value="Adhesion_dom_sf"/>
</dbReference>
<keyword evidence="4" id="KW-1185">Reference proteome</keyword>
<feature type="signal peptide" evidence="1">
    <location>
        <begin position="1"/>
        <end position="22"/>
    </location>
</feature>
<dbReference type="GO" id="GO:0009289">
    <property type="term" value="C:pilus"/>
    <property type="evidence" value="ECO:0007669"/>
    <property type="project" value="InterPro"/>
</dbReference>
<dbReference type="GO" id="GO:0043709">
    <property type="term" value="P:cell adhesion involved in single-species biofilm formation"/>
    <property type="evidence" value="ECO:0007669"/>
    <property type="project" value="TreeGrafter"/>
</dbReference>
<evidence type="ECO:0000259" key="2">
    <source>
        <dbReference type="Pfam" id="PF00419"/>
    </source>
</evidence>
<feature type="chain" id="PRO_5015841094" evidence="1">
    <location>
        <begin position="23"/>
        <end position="177"/>
    </location>
</feature>
<evidence type="ECO:0000313" key="3">
    <source>
        <dbReference type="EMBL" id="SQI22913.1"/>
    </source>
</evidence>
<proteinExistence type="predicted"/>
<evidence type="ECO:0000256" key="1">
    <source>
        <dbReference type="SAM" id="SignalP"/>
    </source>
</evidence>
<evidence type="ECO:0000313" key="4">
    <source>
        <dbReference type="Proteomes" id="UP000248731"/>
    </source>
</evidence>
<sequence length="177" mass="18865">MKRSLIAASVLSAVFMSAGAFAADEDMGELIINGKVVGTSCTFEGANSATIELSQVGVDRFADLNPGDIYTGYTSPEAILKVKCSNTANPRISFNRNQFVDNMQITKNNATNNGAGFAVYLDGTQVKPDEEGNYTLNSSKFENGVYTLNFSARYAAVENTVTPGSVESVLTMTVLTD</sequence>
<reference evidence="3 4" key="1">
    <citation type="submission" date="2018-06" db="EMBL/GenBank/DDBJ databases">
        <authorList>
            <consortium name="Pathogen Informatics"/>
            <person name="Doyle S."/>
        </authorList>
    </citation>
    <scope>NUCLEOTIDE SEQUENCE [LARGE SCALE GENOMIC DNA]</scope>
    <source>
        <strain evidence="3 4">NCTC7307</strain>
    </source>
</reference>
<organism evidence="3 4">
    <name type="scientific">Salmonella enterica subsp. arizonae</name>
    <dbReference type="NCBI Taxonomy" id="59203"/>
    <lineage>
        <taxon>Bacteria</taxon>
        <taxon>Pseudomonadati</taxon>
        <taxon>Pseudomonadota</taxon>
        <taxon>Gammaproteobacteria</taxon>
        <taxon>Enterobacterales</taxon>
        <taxon>Enterobacteriaceae</taxon>
        <taxon>Salmonella</taxon>
    </lineage>
</organism>
<gene>
    <name evidence="3" type="ORF">NCTC7307_02052</name>
</gene>
<dbReference type="InterPro" id="IPR036937">
    <property type="entry name" value="Adhesion_dom_fimbrial_sf"/>
</dbReference>
<dbReference type="Gene3D" id="2.60.40.1090">
    <property type="entry name" value="Fimbrial-type adhesion domain"/>
    <property type="match status" value="1"/>
</dbReference>
<dbReference type="SUPFAM" id="SSF49401">
    <property type="entry name" value="Bacterial adhesins"/>
    <property type="match status" value="1"/>
</dbReference>
<protein>
    <submittedName>
        <fullName evidence="3">Fimbrial protein</fullName>
    </submittedName>
</protein>
<dbReference type="InterPro" id="IPR000259">
    <property type="entry name" value="Adhesion_dom_fimbrial"/>
</dbReference>